<comment type="caution">
    <text evidence="1">The sequence shown here is derived from an EMBL/GenBank/DDBJ whole genome shotgun (WGS) entry which is preliminary data.</text>
</comment>
<dbReference type="AlphaFoldDB" id="A0A7W7F821"/>
<evidence type="ECO:0008006" key="3">
    <source>
        <dbReference type="Google" id="ProtNLM"/>
    </source>
</evidence>
<dbReference type="Gene3D" id="1.50.10.20">
    <property type="match status" value="1"/>
</dbReference>
<sequence length="380" mass="40904">MLNTLKSLYNDFQLAPAERAAKKRDAAGLPFADPGIDAAVAACTAWLGRAQDFSATADGGVARDYHVAKGWATSYPETTGYIIPTLLTLGEEARARRMLDWLCAIQLEDGGFQGGKIDAVPVQAVTFNTGQILIGLAIGARVLGDAKYLEAMHGAARFLRDSLDPDGCWRSHPSPFTHAGEKAYETHVSWGLFEAERTAPGEGYGAAGLRQVDWALGKMQANGWVDDCCLQHKDKPLTHTLGYYLRGVVEAHRLSGEPRYLDAALKMAHGLLGALRGDGALPGRLRSDWSAAVDWSCLTGNVQIAESLFYLAPLGGGEAFVTAGRGLNAFVRRTIALEGDPDLVGGVRGSFPIDGEYGQWAYLNWAAKFAIDSFRVEKSL</sequence>
<dbReference type="EMBL" id="JACHNZ010000006">
    <property type="protein sequence ID" value="MBB4631178.1"/>
    <property type="molecule type" value="Genomic_DNA"/>
</dbReference>
<dbReference type="InterPro" id="IPR008928">
    <property type="entry name" value="6-hairpin_glycosidase_sf"/>
</dbReference>
<protein>
    <recommendedName>
        <fullName evidence="3">Squalene cyclase C-terminal domain-containing protein</fullName>
    </recommendedName>
</protein>
<organism evidence="1 2">
    <name type="scientific">Sphingosinicella soli</name>
    <dbReference type="NCBI Taxonomy" id="333708"/>
    <lineage>
        <taxon>Bacteria</taxon>
        <taxon>Pseudomonadati</taxon>
        <taxon>Pseudomonadota</taxon>
        <taxon>Alphaproteobacteria</taxon>
        <taxon>Sphingomonadales</taxon>
        <taxon>Sphingosinicellaceae</taxon>
        <taxon>Sphingosinicella</taxon>
    </lineage>
</organism>
<evidence type="ECO:0000313" key="2">
    <source>
        <dbReference type="Proteomes" id="UP000566324"/>
    </source>
</evidence>
<evidence type="ECO:0000313" key="1">
    <source>
        <dbReference type="EMBL" id="MBB4631178.1"/>
    </source>
</evidence>
<dbReference type="Proteomes" id="UP000566324">
    <property type="component" value="Unassembled WGS sequence"/>
</dbReference>
<accession>A0A7W7F821</accession>
<proteinExistence type="predicted"/>
<keyword evidence="2" id="KW-1185">Reference proteome</keyword>
<gene>
    <name evidence="1" type="ORF">GGQ98_000785</name>
</gene>
<name>A0A7W7F821_9SPHN</name>
<dbReference type="GO" id="GO:0005975">
    <property type="term" value="P:carbohydrate metabolic process"/>
    <property type="evidence" value="ECO:0007669"/>
    <property type="project" value="InterPro"/>
</dbReference>
<reference evidence="1 2" key="1">
    <citation type="submission" date="2020-08" db="EMBL/GenBank/DDBJ databases">
        <title>Genomic Encyclopedia of Type Strains, Phase IV (KMG-IV): sequencing the most valuable type-strain genomes for metagenomic binning, comparative biology and taxonomic classification.</title>
        <authorList>
            <person name="Goeker M."/>
        </authorList>
    </citation>
    <scope>NUCLEOTIDE SEQUENCE [LARGE SCALE GENOMIC DNA]</scope>
    <source>
        <strain evidence="1 2">DSM 17328</strain>
    </source>
</reference>
<dbReference type="RefSeq" id="WP_184065378.1">
    <property type="nucleotide sequence ID" value="NZ_JACHNZ010000006.1"/>
</dbReference>
<dbReference type="SUPFAM" id="SSF48208">
    <property type="entry name" value="Six-hairpin glycosidases"/>
    <property type="match status" value="1"/>
</dbReference>